<dbReference type="PANTHER" id="PTHR23407">
    <property type="entry name" value="ATPASE INHIBITOR/5-FORMYLTETRAHYDROFOLATE CYCLO-LIGASE"/>
    <property type="match status" value="1"/>
</dbReference>
<keyword evidence="2 4" id="KW-0547">Nucleotide-binding</keyword>
<evidence type="ECO:0000313" key="6">
    <source>
        <dbReference type="EMBL" id="GAW92187.1"/>
    </source>
</evidence>
<dbReference type="Gene3D" id="3.40.50.10420">
    <property type="entry name" value="NagB/RpiA/CoA transferase-like"/>
    <property type="match status" value="1"/>
</dbReference>
<comment type="similarity">
    <text evidence="1 5">Belongs to the 5-formyltetrahydrofolate cyclo-ligase family.</text>
</comment>
<dbReference type="GO" id="GO:0035999">
    <property type="term" value="P:tetrahydrofolate interconversion"/>
    <property type="evidence" value="ECO:0007669"/>
    <property type="project" value="TreeGrafter"/>
</dbReference>
<dbReference type="Proteomes" id="UP000197032">
    <property type="component" value="Unassembled WGS sequence"/>
</dbReference>
<dbReference type="InterPro" id="IPR002698">
    <property type="entry name" value="FTHF_cligase"/>
</dbReference>
<feature type="binding site" evidence="4">
    <location>
        <position position="49"/>
    </location>
    <ligand>
        <name>substrate</name>
    </ligand>
</feature>
<evidence type="ECO:0000256" key="3">
    <source>
        <dbReference type="ARBA" id="ARBA00022840"/>
    </source>
</evidence>
<dbReference type="GO" id="GO:0046872">
    <property type="term" value="F:metal ion binding"/>
    <property type="evidence" value="ECO:0007669"/>
    <property type="project" value="UniProtKB-KW"/>
</dbReference>
<comment type="catalytic activity">
    <reaction evidence="5">
        <text>(6S)-5-formyl-5,6,7,8-tetrahydrofolate + ATP = (6R)-5,10-methenyltetrahydrofolate + ADP + phosphate</text>
        <dbReference type="Rhea" id="RHEA:10488"/>
        <dbReference type="ChEBI" id="CHEBI:30616"/>
        <dbReference type="ChEBI" id="CHEBI:43474"/>
        <dbReference type="ChEBI" id="CHEBI:57455"/>
        <dbReference type="ChEBI" id="CHEBI:57457"/>
        <dbReference type="ChEBI" id="CHEBI:456216"/>
        <dbReference type="EC" id="6.3.3.2"/>
    </reaction>
</comment>
<dbReference type="NCBIfam" id="TIGR02727">
    <property type="entry name" value="MTHFS_bact"/>
    <property type="match status" value="1"/>
</dbReference>
<keyword evidence="5" id="KW-0460">Magnesium</keyword>
<evidence type="ECO:0000256" key="1">
    <source>
        <dbReference type="ARBA" id="ARBA00010638"/>
    </source>
</evidence>
<dbReference type="Pfam" id="PF01812">
    <property type="entry name" value="5-FTHF_cyc-lig"/>
    <property type="match status" value="1"/>
</dbReference>
<keyword evidence="6" id="KW-0436">Ligase</keyword>
<feature type="binding site" evidence="4">
    <location>
        <begin position="134"/>
        <end position="142"/>
    </location>
    <ligand>
        <name>ATP</name>
        <dbReference type="ChEBI" id="CHEBI:30616"/>
    </ligand>
</feature>
<dbReference type="SUPFAM" id="SSF100950">
    <property type="entry name" value="NagB/RpiA/CoA transferase-like"/>
    <property type="match status" value="1"/>
</dbReference>
<comment type="cofactor">
    <cofactor evidence="5">
        <name>Mg(2+)</name>
        <dbReference type="ChEBI" id="CHEBI:18420"/>
    </cofactor>
</comment>
<dbReference type="GO" id="GO:0030272">
    <property type="term" value="F:5-formyltetrahydrofolate cyclo-ligase activity"/>
    <property type="evidence" value="ECO:0007669"/>
    <property type="project" value="UniProtKB-EC"/>
</dbReference>
<comment type="caution">
    <text evidence="6">The sequence shown here is derived from an EMBL/GenBank/DDBJ whole genome shotgun (WGS) entry which is preliminary data.</text>
</comment>
<dbReference type="InterPro" id="IPR037171">
    <property type="entry name" value="NagB/RpiA_transferase-like"/>
</dbReference>
<keyword evidence="5" id="KW-0479">Metal-binding</keyword>
<dbReference type="PIRSF" id="PIRSF006806">
    <property type="entry name" value="FTHF_cligase"/>
    <property type="match status" value="1"/>
</dbReference>
<organism evidence="6 7">
    <name type="scientific">Calderihabitans maritimus</name>
    <dbReference type="NCBI Taxonomy" id="1246530"/>
    <lineage>
        <taxon>Bacteria</taxon>
        <taxon>Bacillati</taxon>
        <taxon>Bacillota</taxon>
        <taxon>Clostridia</taxon>
        <taxon>Neomoorellales</taxon>
        <taxon>Calderihabitantaceae</taxon>
        <taxon>Calderihabitans</taxon>
    </lineage>
</organism>
<dbReference type="InterPro" id="IPR024185">
    <property type="entry name" value="FTHF_cligase-like_sf"/>
</dbReference>
<feature type="binding site" evidence="4">
    <location>
        <begin position="3"/>
        <end position="7"/>
    </location>
    <ligand>
        <name>ATP</name>
        <dbReference type="ChEBI" id="CHEBI:30616"/>
    </ligand>
</feature>
<feature type="binding site" evidence="4">
    <location>
        <position position="54"/>
    </location>
    <ligand>
        <name>substrate</name>
    </ligand>
</feature>
<dbReference type="RefSeq" id="WP_088553597.1">
    <property type="nucleotide sequence ID" value="NZ_BDGJ01000060.1"/>
</dbReference>
<evidence type="ECO:0000313" key="7">
    <source>
        <dbReference type="Proteomes" id="UP000197032"/>
    </source>
</evidence>
<protein>
    <recommendedName>
        <fullName evidence="5">5-formyltetrahydrofolate cyclo-ligase</fullName>
        <ecNumber evidence="5">6.3.3.2</ecNumber>
    </recommendedName>
</protein>
<evidence type="ECO:0000256" key="5">
    <source>
        <dbReference type="RuleBase" id="RU361279"/>
    </source>
</evidence>
<dbReference type="PANTHER" id="PTHR23407:SF1">
    <property type="entry name" value="5-FORMYLTETRAHYDROFOLATE CYCLO-LIGASE"/>
    <property type="match status" value="1"/>
</dbReference>
<gene>
    <name evidence="6" type="ORF">KKC1_13460</name>
</gene>
<keyword evidence="7" id="KW-1185">Reference proteome</keyword>
<proteinExistence type="inferred from homology"/>
<dbReference type="EC" id="6.3.3.2" evidence="5"/>
<evidence type="ECO:0000256" key="2">
    <source>
        <dbReference type="ARBA" id="ARBA00022741"/>
    </source>
</evidence>
<accession>A0A1Z5HS45</accession>
<dbReference type="AlphaFoldDB" id="A0A1Z5HS45"/>
<evidence type="ECO:0000256" key="4">
    <source>
        <dbReference type="PIRSR" id="PIRSR006806-1"/>
    </source>
</evidence>
<dbReference type="EMBL" id="BDGJ01000060">
    <property type="protein sequence ID" value="GAW92187.1"/>
    <property type="molecule type" value="Genomic_DNA"/>
</dbReference>
<sequence length="203" mass="22999">MKKKEIRERIIKLRLEMSDDEVREKSARVASRVVALPVFQQAETVMSYVAFRNEVETGGIIRTCLAQGKRVVVPVTDRANKRLIPSEVKKFPDDLKPGTWGILEPKAECFRPVEPEVIDLVLVPGVGFDIYGNRLGYGGGFYDRFLPRLSPEATTVALAYQEQLLPDVFPEAHDHPVDFVVTDREVINCRENRLKINFTGKLS</sequence>
<dbReference type="OrthoDB" id="9801938at2"/>
<reference evidence="7" key="1">
    <citation type="journal article" date="2017" name="Appl. Environ. Microbiol.">
        <title>Genomic analysis of Calderihabitans maritimus KKC1, a thermophilic hydrogenogenic carboxydotrophic bacterium isolated from marine sediment.</title>
        <authorList>
            <person name="Omae K."/>
            <person name="Yoneda Y."/>
            <person name="Fukuyama Y."/>
            <person name="Yoshida T."/>
            <person name="Sako Y."/>
        </authorList>
    </citation>
    <scope>NUCLEOTIDE SEQUENCE [LARGE SCALE GENOMIC DNA]</scope>
    <source>
        <strain evidence="7">KKC1</strain>
    </source>
</reference>
<dbReference type="GO" id="GO:0005524">
    <property type="term" value="F:ATP binding"/>
    <property type="evidence" value="ECO:0007669"/>
    <property type="project" value="UniProtKB-KW"/>
</dbReference>
<name>A0A1Z5HS45_9FIRM</name>
<keyword evidence="3 4" id="KW-0067">ATP-binding</keyword>
<dbReference type="GO" id="GO:0009396">
    <property type="term" value="P:folic acid-containing compound biosynthetic process"/>
    <property type="evidence" value="ECO:0007669"/>
    <property type="project" value="TreeGrafter"/>
</dbReference>